<dbReference type="Proteomes" id="UP000054350">
    <property type="component" value="Unassembled WGS sequence"/>
</dbReference>
<feature type="region of interest" description="Disordered" evidence="3">
    <location>
        <begin position="159"/>
        <end position="178"/>
    </location>
</feature>
<organism evidence="5 6">
    <name type="scientific">Allomyces macrogynus (strain ATCC 38327)</name>
    <name type="common">Allomyces javanicus var. macrogynus</name>
    <dbReference type="NCBI Taxonomy" id="578462"/>
    <lineage>
        <taxon>Eukaryota</taxon>
        <taxon>Fungi</taxon>
        <taxon>Fungi incertae sedis</taxon>
        <taxon>Blastocladiomycota</taxon>
        <taxon>Blastocladiomycetes</taxon>
        <taxon>Blastocladiales</taxon>
        <taxon>Blastocladiaceae</taxon>
        <taxon>Allomyces</taxon>
    </lineage>
</organism>
<dbReference type="InterPro" id="IPR027417">
    <property type="entry name" value="P-loop_NTPase"/>
</dbReference>
<dbReference type="GO" id="GO:0005524">
    <property type="term" value="F:ATP binding"/>
    <property type="evidence" value="ECO:0007669"/>
    <property type="project" value="InterPro"/>
</dbReference>
<sequence length="310" mass="33704">MATTYAVTHGSNLLALDVIYPVERQAQPAKKRPRTTAAFPSSSAVDCATMALCIVRFTAPTTGTALGRFERTESLFRGAHHDAIVTDDWRRNIVQVSAYLTELAWSTPTHDAKFDGHLRAPLARMFAACHLVPTAAGLPLPAGGAEQIWASLGVLDDVPEAPTRPAESGDEPAAENANQKVDPTLLASVFEKVQQQVEQLPRASTSETMCFSLRPYQEQALWWLKCKEEVQAGQHMHPLFLELPFVLSNAADDDNDAGHAASFYFNPFDGELLLNMPAVDTQTRGGILADEMGLGKTIEMLALIHANPAK</sequence>
<evidence type="ECO:0000313" key="5">
    <source>
        <dbReference type="EMBL" id="KNE70941.1"/>
    </source>
</evidence>
<keyword evidence="1" id="KW-0547">Nucleotide-binding</keyword>
<evidence type="ECO:0000259" key="4">
    <source>
        <dbReference type="Pfam" id="PF00176"/>
    </source>
</evidence>
<feature type="domain" description="SNF2 N-terminal" evidence="4">
    <location>
        <begin position="216"/>
        <end position="305"/>
    </location>
</feature>
<keyword evidence="2" id="KW-0067">ATP-binding</keyword>
<dbReference type="InterPro" id="IPR052583">
    <property type="entry name" value="ATP-helicase/E3_Ub-Ligase"/>
</dbReference>
<keyword evidence="6" id="KW-1185">Reference proteome</keyword>
<accession>A0A0L0T8A2</accession>
<dbReference type="Pfam" id="PF00176">
    <property type="entry name" value="SNF2-rel_dom"/>
    <property type="match status" value="1"/>
</dbReference>
<dbReference type="SUPFAM" id="SSF52540">
    <property type="entry name" value="P-loop containing nucleoside triphosphate hydrolases"/>
    <property type="match status" value="1"/>
</dbReference>
<dbReference type="AlphaFoldDB" id="A0A0L0T8A2"/>
<evidence type="ECO:0000256" key="2">
    <source>
        <dbReference type="ARBA" id="ARBA00022840"/>
    </source>
</evidence>
<reference evidence="5 6" key="1">
    <citation type="submission" date="2009-11" db="EMBL/GenBank/DDBJ databases">
        <title>Annotation of Allomyces macrogynus ATCC 38327.</title>
        <authorList>
            <consortium name="The Broad Institute Genome Sequencing Platform"/>
            <person name="Russ C."/>
            <person name="Cuomo C."/>
            <person name="Burger G."/>
            <person name="Gray M.W."/>
            <person name="Holland P.W.H."/>
            <person name="King N."/>
            <person name="Lang F.B.F."/>
            <person name="Roger A.J."/>
            <person name="Ruiz-Trillo I."/>
            <person name="Young S.K."/>
            <person name="Zeng Q."/>
            <person name="Gargeya S."/>
            <person name="Fitzgerald M."/>
            <person name="Haas B."/>
            <person name="Abouelleil A."/>
            <person name="Alvarado L."/>
            <person name="Arachchi H.M."/>
            <person name="Berlin A."/>
            <person name="Chapman S.B."/>
            <person name="Gearin G."/>
            <person name="Goldberg J."/>
            <person name="Griggs A."/>
            <person name="Gujja S."/>
            <person name="Hansen M."/>
            <person name="Heiman D."/>
            <person name="Howarth C."/>
            <person name="Larimer J."/>
            <person name="Lui A."/>
            <person name="MacDonald P.J.P."/>
            <person name="McCowen C."/>
            <person name="Montmayeur A."/>
            <person name="Murphy C."/>
            <person name="Neiman D."/>
            <person name="Pearson M."/>
            <person name="Priest M."/>
            <person name="Roberts A."/>
            <person name="Saif S."/>
            <person name="Shea T."/>
            <person name="Sisk P."/>
            <person name="Stolte C."/>
            <person name="Sykes S."/>
            <person name="Wortman J."/>
            <person name="Nusbaum C."/>
            <person name="Birren B."/>
        </authorList>
    </citation>
    <scope>NUCLEOTIDE SEQUENCE [LARGE SCALE GENOMIC DNA]</scope>
    <source>
        <strain evidence="5 6">ATCC 38327</strain>
    </source>
</reference>
<dbReference type="EMBL" id="GG745369">
    <property type="protein sequence ID" value="KNE70941.1"/>
    <property type="molecule type" value="Genomic_DNA"/>
</dbReference>
<reference evidence="6" key="2">
    <citation type="submission" date="2009-11" db="EMBL/GenBank/DDBJ databases">
        <title>The Genome Sequence of Allomyces macrogynus strain ATCC 38327.</title>
        <authorList>
            <consortium name="The Broad Institute Genome Sequencing Platform"/>
            <person name="Russ C."/>
            <person name="Cuomo C."/>
            <person name="Shea T."/>
            <person name="Young S.K."/>
            <person name="Zeng Q."/>
            <person name="Koehrsen M."/>
            <person name="Haas B."/>
            <person name="Borodovsky M."/>
            <person name="Guigo R."/>
            <person name="Alvarado L."/>
            <person name="Berlin A."/>
            <person name="Borenstein D."/>
            <person name="Chen Z."/>
            <person name="Engels R."/>
            <person name="Freedman E."/>
            <person name="Gellesch M."/>
            <person name="Goldberg J."/>
            <person name="Griggs A."/>
            <person name="Gujja S."/>
            <person name="Heiman D."/>
            <person name="Hepburn T."/>
            <person name="Howarth C."/>
            <person name="Jen D."/>
            <person name="Larson L."/>
            <person name="Lewis B."/>
            <person name="Mehta T."/>
            <person name="Park D."/>
            <person name="Pearson M."/>
            <person name="Roberts A."/>
            <person name="Saif S."/>
            <person name="Shenoy N."/>
            <person name="Sisk P."/>
            <person name="Stolte C."/>
            <person name="Sykes S."/>
            <person name="Walk T."/>
            <person name="White J."/>
            <person name="Yandava C."/>
            <person name="Burger G."/>
            <person name="Gray M.W."/>
            <person name="Holland P.W.H."/>
            <person name="King N."/>
            <person name="Lang F.B.F."/>
            <person name="Roger A.J."/>
            <person name="Ruiz-Trillo I."/>
            <person name="Lander E."/>
            <person name="Nusbaum C."/>
        </authorList>
    </citation>
    <scope>NUCLEOTIDE SEQUENCE [LARGE SCALE GENOMIC DNA]</scope>
    <source>
        <strain evidence="6">ATCC 38327</strain>
    </source>
</reference>
<dbReference type="Gene3D" id="3.40.50.10810">
    <property type="entry name" value="Tandem AAA-ATPase domain"/>
    <property type="match status" value="1"/>
</dbReference>
<protein>
    <recommendedName>
        <fullName evidence="4">SNF2 N-terminal domain-containing protein</fullName>
    </recommendedName>
</protein>
<dbReference type="PANTHER" id="PTHR45865:SF1">
    <property type="entry name" value="E3 UBIQUITIN-PROTEIN LIGASE SHPRH"/>
    <property type="match status" value="1"/>
</dbReference>
<dbReference type="eggNOG" id="KOG1001">
    <property type="taxonomic scope" value="Eukaryota"/>
</dbReference>
<dbReference type="PANTHER" id="PTHR45865">
    <property type="entry name" value="E3 UBIQUITIN-PROTEIN LIGASE SHPRH FAMILY MEMBER"/>
    <property type="match status" value="1"/>
</dbReference>
<dbReference type="STRING" id="578462.A0A0L0T8A2"/>
<name>A0A0L0T8A2_ALLM3</name>
<evidence type="ECO:0000313" key="6">
    <source>
        <dbReference type="Proteomes" id="UP000054350"/>
    </source>
</evidence>
<proteinExistence type="predicted"/>
<gene>
    <name evidence="5" type="ORF">AMAG_20262</name>
</gene>
<evidence type="ECO:0000256" key="3">
    <source>
        <dbReference type="SAM" id="MobiDB-lite"/>
    </source>
</evidence>
<dbReference type="InterPro" id="IPR000330">
    <property type="entry name" value="SNF2_N"/>
</dbReference>
<dbReference type="OrthoDB" id="2801544at2759"/>
<dbReference type="VEuPathDB" id="FungiDB:AMAG_20262"/>
<dbReference type="InterPro" id="IPR038718">
    <property type="entry name" value="SNF2-like_sf"/>
</dbReference>
<evidence type="ECO:0000256" key="1">
    <source>
        <dbReference type="ARBA" id="ARBA00022741"/>
    </source>
</evidence>